<evidence type="ECO:0000313" key="1">
    <source>
        <dbReference type="EMBL" id="KGA94498.1"/>
    </source>
</evidence>
<gene>
    <name evidence="1" type="ORF">LptCag_1928</name>
</gene>
<dbReference type="EMBL" id="JPGK01000002">
    <property type="protein sequence ID" value="KGA94498.1"/>
    <property type="molecule type" value="Genomic_DNA"/>
</dbReference>
<proteinExistence type="predicted"/>
<dbReference type="AlphaFoldDB" id="A0A094WAC9"/>
<protein>
    <submittedName>
        <fullName evidence="1">Uncharacterized protein</fullName>
    </submittedName>
</protein>
<evidence type="ECO:0000313" key="2">
    <source>
        <dbReference type="Proteomes" id="UP000029452"/>
    </source>
</evidence>
<dbReference type="PATRIC" id="fig|178606.4.peg.461"/>
<comment type="caution">
    <text evidence="1">The sequence shown here is derived from an EMBL/GenBank/DDBJ whole genome shotgun (WGS) entry which is preliminary data.</text>
</comment>
<dbReference type="RefSeq" id="WP_023524741.1">
    <property type="nucleotide sequence ID" value="NZ_JPGK01000002.1"/>
</dbReference>
<organism evidence="1 2">
    <name type="scientific">Leptospirillum ferriphilum</name>
    <dbReference type="NCBI Taxonomy" id="178606"/>
    <lineage>
        <taxon>Bacteria</taxon>
        <taxon>Pseudomonadati</taxon>
        <taxon>Nitrospirota</taxon>
        <taxon>Nitrospiria</taxon>
        <taxon>Nitrospirales</taxon>
        <taxon>Nitrospiraceae</taxon>
        <taxon>Leptospirillum</taxon>
    </lineage>
</organism>
<dbReference type="Proteomes" id="UP000029452">
    <property type="component" value="Unassembled WGS sequence"/>
</dbReference>
<accession>A0A094WAC9</accession>
<sequence>MSILKNAIDSISIGMEDYQNPDPRRLISCTRNLYAGILLLFKHKLSSMSPPGSDEVLIKKMILPYNSSTGIQWKGVGKNTIDVKGIEDRLTSLGISVDWERINKIQNYRNNIEHYYSSIPQKSVQTVISDSFLVIRDFIRNHLTQDPLILLGKITWESMTNVAEVYQAEKGECIESIMKIDWKYDFLKEAFLRVACDKCGSDLIEEKSTGLNRESAEFRCRSCDKRYDFENMAELSMDQYFSGENFANFKDGGDPVTIDCPSCFRKNTYNLEINECVVCDDSYPTKCIGCGEKIPPSEMGNLDNTELCSWCIQVRLKDDD</sequence>
<reference evidence="1 2" key="1">
    <citation type="submission" date="2014-06" db="EMBL/GenBank/DDBJ databases">
        <title>Draft genome sequence of iron oxidizing acidophile Leptospirillum ferriphilum DSM14647.</title>
        <authorList>
            <person name="Cardenas J.P."/>
            <person name="Lazcano M."/>
            <person name="Ossandon F.J."/>
            <person name="Corbett M."/>
            <person name="Holmes D.S."/>
            <person name="Watkin E."/>
        </authorList>
    </citation>
    <scope>NUCLEOTIDE SEQUENCE [LARGE SCALE GENOMIC DNA]</scope>
    <source>
        <strain evidence="1 2">DSM 14647</strain>
    </source>
</reference>
<name>A0A094WAC9_9BACT</name>